<feature type="compositionally biased region" description="Basic and acidic residues" evidence="1">
    <location>
        <begin position="1"/>
        <end position="16"/>
    </location>
</feature>
<dbReference type="Proteomes" id="UP001140513">
    <property type="component" value="Unassembled WGS sequence"/>
</dbReference>
<evidence type="ECO:0000313" key="3">
    <source>
        <dbReference type="Proteomes" id="UP001140513"/>
    </source>
</evidence>
<dbReference type="OrthoDB" id="3789699at2759"/>
<dbReference type="EMBL" id="JAPEUX010000007">
    <property type="protein sequence ID" value="KAJ4348602.1"/>
    <property type="molecule type" value="Genomic_DNA"/>
</dbReference>
<comment type="caution">
    <text evidence="2">The sequence shown here is derived from an EMBL/GenBank/DDBJ whole genome shotgun (WGS) entry which is preliminary data.</text>
</comment>
<dbReference type="RefSeq" id="XP_056067990.1">
    <property type="nucleotide sequence ID" value="XM_056218725.1"/>
</dbReference>
<reference evidence="2" key="1">
    <citation type="submission" date="2022-10" db="EMBL/GenBank/DDBJ databases">
        <title>Tapping the CABI collections for fungal endophytes: first genome assemblies for Collariella, Neodidymelliopsis, Ascochyta clinopodiicola, Didymella pomorum, Didymosphaeria variabile, Neocosmospora piperis and Neocucurbitaria cava.</title>
        <authorList>
            <person name="Hill R."/>
        </authorList>
    </citation>
    <scope>NUCLEOTIDE SEQUENCE</scope>
    <source>
        <strain evidence="2">IMI 356815</strain>
    </source>
</reference>
<keyword evidence="3" id="KW-1185">Reference proteome</keyword>
<name>A0A9W8XEV9_9PLEO</name>
<evidence type="ECO:0000313" key="2">
    <source>
        <dbReference type="EMBL" id="KAJ4348602.1"/>
    </source>
</evidence>
<gene>
    <name evidence="2" type="ORF">N0V89_009980</name>
</gene>
<feature type="region of interest" description="Disordered" evidence="1">
    <location>
        <begin position="1"/>
        <end position="99"/>
    </location>
</feature>
<dbReference type="GeneID" id="80913510"/>
<evidence type="ECO:0008006" key="4">
    <source>
        <dbReference type="Google" id="ProtNLM"/>
    </source>
</evidence>
<evidence type="ECO:0000256" key="1">
    <source>
        <dbReference type="SAM" id="MobiDB-lite"/>
    </source>
</evidence>
<protein>
    <recommendedName>
        <fullName evidence="4">Arrestin-like N-terminal domain-containing protein</fullName>
    </recommendedName>
</protein>
<organism evidence="2 3">
    <name type="scientific">Didymosphaeria variabile</name>
    <dbReference type="NCBI Taxonomy" id="1932322"/>
    <lineage>
        <taxon>Eukaryota</taxon>
        <taxon>Fungi</taxon>
        <taxon>Dikarya</taxon>
        <taxon>Ascomycota</taxon>
        <taxon>Pezizomycotina</taxon>
        <taxon>Dothideomycetes</taxon>
        <taxon>Pleosporomycetidae</taxon>
        <taxon>Pleosporales</taxon>
        <taxon>Massarineae</taxon>
        <taxon>Didymosphaeriaceae</taxon>
        <taxon>Didymosphaeria</taxon>
    </lineage>
</organism>
<proteinExistence type="predicted"/>
<accession>A0A9W8XEV9</accession>
<dbReference type="AlphaFoldDB" id="A0A9W8XEV9"/>
<sequence length="523" mass="57420">MSIRRKELRSQRKEPLGLELIATFPRPPPGPRSPARLSLQSPGLTPRPSNYGFIPFGPANNYTDTDTDSLYDEPGPPPPPRAQFAQTSAPIPAPPSNHNTELQLVLDHPSKVFAPGDWITGYIIGWSTAEEHIHIIFSGQTTTKIQDPKTTHTNHTPLVFQTTHLKPGAQTPIPRFEFLIPHLCEFPPADLNDITQGHEAGKSYWTTGWPNQNPFEDKAGHPLPPSMYMGPRSVSKLSNIQGSASTAYSLVAIRSTSDPSTHKLIPNATFHYPITLTTLRLAVSKLTLLKGEQHHMTSNLSVQTAALAKERKLRLREQFCDAFNTAAPTFYFSVKASAPRLSMPGASLKMSLTMDVLAPPPGKLYNFPIPDITVASMTFVVRSYTGIRTLLPAHVASQADINSPEMPVRRETLKNVEIRAMQTPANATFAPQKGAFEDQVCIASITLPKDVLPSFKTYSAWRGYRLECVIKLRVAGKDVEAKFADDLDVVAGGDMKVERAMVPADDGMSRRVAEAFVRTSVSG</sequence>